<reference evidence="1" key="1">
    <citation type="submission" date="2018-02" db="EMBL/GenBank/DDBJ databases">
        <title>Rhizophora mucronata_Transcriptome.</title>
        <authorList>
            <person name="Meera S.P."/>
            <person name="Sreeshan A."/>
            <person name="Augustine A."/>
        </authorList>
    </citation>
    <scope>NUCLEOTIDE SEQUENCE</scope>
    <source>
        <tissue evidence="1">Leaf</tissue>
    </source>
</reference>
<dbReference type="EMBL" id="GGEC01002866">
    <property type="protein sequence ID" value="MBW83349.1"/>
    <property type="molecule type" value="Transcribed_RNA"/>
</dbReference>
<protein>
    <submittedName>
        <fullName evidence="1">Uncharacterized protein</fullName>
    </submittedName>
</protein>
<sequence length="31" mass="3682">MLKNMLVILSNWIEVFSLQNKYTKLHSESNT</sequence>
<evidence type="ECO:0000313" key="1">
    <source>
        <dbReference type="EMBL" id="MBW83349.1"/>
    </source>
</evidence>
<name>A0A2P2IQ48_RHIMU</name>
<accession>A0A2P2IQ48</accession>
<proteinExistence type="predicted"/>
<organism evidence="1">
    <name type="scientific">Rhizophora mucronata</name>
    <name type="common">Asiatic mangrove</name>
    <dbReference type="NCBI Taxonomy" id="61149"/>
    <lineage>
        <taxon>Eukaryota</taxon>
        <taxon>Viridiplantae</taxon>
        <taxon>Streptophyta</taxon>
        <taxon>Embryophyta</taxon>
        <taxon>Tracheophyta</taxon>
        <taxon>Spermatophyta</taxon>
        <taxon>Magnoliopsida</taxon>
        <taxon>eudicotyledons</taxon>
        <taxon>Gunneridae</taxon>
        <taxon>Pentapetalae</taxon>
        <taxon>rosids</taxon>
        <taxon>fabids</taxon>
        <taxon>Malpighiales</taxon>
        <taxon>Rhizophoraceae</taxon>
        <taxon>Rhizophora</taxon>
    </lineage>
</organism>
<dbReference type="AlphaFoldDB" id="A0A2P2IQ48"/>